<proteinExistence type="predicted"/>
<dbReference type="AlphaFoldDB" id="A0A0L6VU07"/>
<organism evidence="2 3">
    <name type="scientific">Puccinia sorghi</name>
    <dbReference type="NCBI Taxonomy" id="27349"/>
    <lineage>
        <taxon>Eukaryota</taxon>
        <taxon>Fungi</taxon>
        <taxon>Dikarya</taxon>
        <taxon>Basidiomycota</taxon>
        <taxon>Pucciniomycotina</taxon>
        <taxon>Pucciniomycetes</taxon>
        <taxon>Pucciniales</taxon>
        <taxon>Pucciniaceae</taxon>
        <taxon>Puccinia</taxon>
    </lineage>
</organism>
<dbReference type="EMBL" id="LAVV01000754">
    <property type="protein sequence ID" value="KNZ64092.1"/>
    <property type="molecule type" value="Genomic_DNA"/>
</dbReference>
<accession>A0A0L6VU07</accession>
<comment type="caution">
    <text evidence="2">The sequence shown here is derived from an EMBL/GenBank/DDBJ whole genome shotgun (WGS) entry which is preliminary data.</text>
</comment>
<feature type="region of interest" description="Disordered" evidence="1">
    <location>
        <begin position="81"/>
        <end position="108"/>
    </location>
</feature>
<reference evidence="2 3" key="1">
    <citation type="submission" date="2015-08" db="EMBL/GenBank/DDBJ databases">
        <title>Next Generation Sequencing and Analysis of the Genome of Puccinia sorghi L Schw, the Causal Agent of Maize Common Rust.</title>
        <authorList>
            <person name="Rochi L."/>
            <person name="Burguener G."/>
            <person name="Darino M."/>
            <person name="Turjanski A."/>
            <person name="Kreff E."/>
            <person name="Dieguez M.J."/>
            <person name="Sacco F."/>
        </authorList>
    </citation>
    <scope>NUCLEOTIDE SEQUENCE [LARGE SCALE GENOMIC DNA]</scope>
    <source>
        <strain evidence="2 3">RO10H11247</strain>
    </source>
</reference>
<keyword evidence="3" id="KW-1185">Reference proteome</keyword>
<gene>
    <name evidence="2" type="ORF">VP01_1067g1</name>
</gene>
<evidence type="ECO:0000313" key="2">
    <source>
        <dbReference type="EMBL" id="KNZ64092.1"/>
    </source>
</evidence>
<protein>
    <submittedName>
        <fullName evidence="2">Uncharacterized protein</fullName>
    </submittedName>
</protein>
<name>A0A0L6VU07_9BASI</name>
<evidence type="ECO:0000256" key="1">
    <source>
        <dbReference type="SAM" id="MobiDB-lite"/>
    </source>
</evidence>
<evidence type="ECO:0000313" key="3">
    <source>
        <dbReference type="Proteomes" id="UP000037035"/>
    </source>
</evidence>
<sequence length="118" mass="13612">MHSEGVGLVWWLRVKNVATCGKPKQGTPVLLDKFAPTQSAPKISLAAAFANSTNSRFLILESQISLEQTWLDKETLQLEQKETRANQRETRQDQQEANEDEKWAHQLDWEQEQYFQPA</sequence>
<dbReference type="VEuPathDB" id="FungiDB:VP01_1067g1"/>
<dbReference type="Proteomes" id="UP000037035">
    <property type="component" value="Unassembled WGS sequence"/>
</dbReference>